<feature type="chain" id="PRO_5006646659" description="Beta-lactamase-related domain-containing protein" evidence="1">
    <location>
        <begin position="23"/>
        <end position="489"/>
    </location>
</feature>
<dbReference type="InterPro" id="IPR001466">
    <property type="entry name" value="Beta-lactam-related"/>
</dbReference>
<evidence type="ECO:0000259" key="2">
    <source>
        <dbReference type="Pfam" id="PF00144"/>
    </source>
</evidence>
<evidence type="ECO:0000256" key="1">
    <source>
        <dbReference type="SAM" id="SignalP"/>
    </source>
</evidence>
<dbReference type="InterPro" id="IPR012338">
    <property type="entry name" value="Beta-lactam/transpept-like"/>
</dbReference>
<dbReference type="PANTHER" id="PTHR43283">
    <property type="entry name" value="BETA-LACTAMASE-RELATED"/>
    <property type="match status" value="1"/>
</dbReference>
<dbReference type="EMBL" id="LJUO01000239">
    <property type="protein sequence ID" value="KPK67124.1"/>
    <property type="molecule type" value="Genomic_DNA"/>
</dbReference>
<dbReference type="Proteomes" id="UP000051096">
    <property type="component" value="Unassembled WGS sequence"/>
</dbReference>
<sequence length="489" mass="54874">MKKYNLAVIVIGMLFISGKAQATGIQTSTLHPENTPGEVRRLKHLDNAVDIQRDYGPVRYDSAGLDSFIRVHMDTAHIPGLATWCLKDGQVIWQQSYGYANLEDSIEVTDTTLFSLASISKTITGAAIMQLWERDSFELDDDINDYLPFIVRNPDYPDSAITFRMLMTHTSSIHDNSSIINSLLVPWNDSPIPLGTFLEGYLVPGGSYYSLYNYRNFAPGAEYDYSNVAIGLLGYLVETIEDSFPVYCQDSIFGPLNMEKTSWFLADLDTNNLARAYQWMGSYYARRPWWGAPNYPCCYLRSSVTELAQFLTTIAQHGMIDTVRILDSTTVELILSHQFEVGTDWWIGLVWHHCGWVFPGRWVWLHNGAGDGVDTFMGICLDENSAVIALANCENYGCSWTVAEALLDYAAQYAVEENTIESRRNKCIGPTVLSGPLRLPEGVNCRVFDITGRVVAPQHIKPGVYFIEIDEQIVQKVIKVITVIGLLSS</sequence>
<gene>
    <name evidence="3" type="ORF">AMJ87_13885</name>
</gene>
<feature type="signal peptide" evidence="1">
    <location>
        <begin position="1"/>
        <end position="22"/>
    </location>
</feature>
<organism evidence="3 4">
    <name type="scientific">candidate division WOR_3 bacterium SM23_60</name>
    <dbReference type="NCBI Taxonomy" id="1703780"/>
    <lineage>
        <taxon>Bacteria</taxon>
        <taxon>Bacteria division WOR-3</taxon>
    </lineage>
</organism>
<dbReference type="AlphaFoldDB" id="A0A0S8G4K6"/>
<dbReference type="InterPro" id="IPR050789">
    <property type="entry name" value="Diverse_Enzym_Activities"/>
</dbReference>
<name>A0A0S8G4K6_UNCW3</name>
<dbReference type="Gene3D" id="3.40.710.10">
    <property type="entry name" value="DD-peptidase/beta-lactamase superfamily"/>
    <property type="match status" value="1"/>
</dbReference>
<proteinExistence type="predicted"/>
<reference evidence="3 4" key="1">
    <citation type="journal article" date="2015" name="Microbiome">
        <title>Genomic resolution of linkages in carbon, nitrogen, and sulfur cycling among widespread estuary sediment bacteria.</title>
        <authorList>
            <person name="Baker B.J."/>
            <person name="Lazar C.S."/>
            <person name="Teske A.P."/>
            <person name="Dick G.J."/>
        </authorList>
    </citation>
    <scope>NUCLEOTIDE SEQUENCE [LARGE SCALE GENOMIC DNA]</scope>
    <source>
        <strain evidence="3">SM23_60</strain>
    </source>
</reference>
<evidence type="ECO:0000313" key="3">
    <source>
        <dbReference type="EMBL" id="KPK67124.1"/>
    </source>
</evidence>
<keyword evidence="1" id="KW-0732">Signal</keyword>
<protein>
    <recommendedName>
        <fullName evidence="2">Beta-lactamase-related domain-containing protein</fullName>
    </recommendedName>
</protein>
<evidence type="ECO:0000313" key="4">
    <source>
        <dbReference type="Proteomes" id="UP000051096"/>
    </source>
</evidence>
<comment type="caution">
    <text evidence="3">The sequence shown here is derived from an EMBL/GenBank/DDBJ whole genome shotgun (WGS) entry which is preliminary data.</text>
</comment>
<dbReference type="Pfam" id="PF00144">
    <property type="entry name" value="Beta-lactamase"/>
    <property type="match status" value="1"/>
</dbReference>
<feature type="domain" description="Beta-lactamase-related" evidence="2">
    <location>
        <begin position="65"/>
        <end position="395"/>
    </location>
</feature>
<dbReference type="SUPFAM" id="SSF56601">
    <property type="entry name" value="beta-lactamase/transpeptidase-like"/>
    <property type="match status" value="1"/>
</dbReference>
<accession>A0A0S8G4K6</accession>